<evidence type="ECO:0000313" key="2">
    <source>
        <dbReference type="EMBL" id="RRT62838.1"/>
    </source>
</evidence>
<dbReference type="Proteomes" id="UP000287651">
    <property type="component" value="Unassembled WGS sequence"/>
</dbReference>
<dbReference type="EMBL" id="AMZH03006831">
    <property type="protein sequence ID" value="RRT62838.1"/>
    <property type="molecule type" value="Genomic_DNA"/>
</dbReference>
<gene>
    <name evidence="2" type="ORF">B296_00029648</name>
</gene>
<organism evidence="2 3">
    <name type="scientific">Ensete ventricosum</name>
    <name type="common">Abyssinian banana</name>
    <name type="synonym">Musa ensete</name>
    <dbReference type="NCBI Taxonomy" id="4639"/>
    <lineage>
        <taxon>Eukaryota</taxon>
        <taxon>Viridiplantae</taxon>
        <taxon>Streptophyta</taxon>
        <taxon>Embryophyta</taxon>
        <taxon>Tracheophyta</taxon>
        <taxon>Spermatophyta</taxon>
        <taxon>Magnoliopsida</taxon>
        <taxon>Liliopsida</taxon>
        <taxon>Zingiberales</taxon>
        <taxon>Musaceae</taxon>
        <taxon>Ensete</taxon>
    </lineage>
</organism>
<name>A0A426ZFU2_ENSVE</name>
<reference evidence="2 3" key="1">
    <citation type="journal article" date="2014" name="Agronomy (Basel)">
        <title>A Draft Genome Sequence for Ensete ventricosum, the Drought-Tolerant Tree Against Hunger.</title>
        <authorList>
            <person name="Harrison J."/>
            <person name="Moore K.A."/>
            <person name="Paszkiewicz K."/>
            <person name="Jones T."/>
            <person name="Grant M."/>
            <person name="Ambacheew D."/>
            <person name="Muzemil S."/>
            <person name="Studholme D.J."/>
        </authorList>
    </citation>
    <scope>NUCLEOTIDE SEQUENCE [LARGE SCALE GENOMIC DNA]</scope>
</reference>
<comment type="caution">
    <text evidence="2">The sequence shown here is derived from an EMBL/GenBank/DDBJ whole genome shotgun (WGS) entry which is preliminary data.</text>
</comment>
<feature type="region of interest" description="Disordered" evidence="1">
    <location>
        <begin position="90"/>
        <end position="110"/>
    </location>
</feature>
<protein>
    <submittedName>
        <fullName evidence="2">Uncharacterized protein</fullName>
    </submittedName>
</protein>
<evidence type="ECO:0000256" key="1">
    <source>
        <dbReference type="SAM" id="MobiDB-lite"/>
    </source>
</evidence>
<proteinExistence type="predicted"/>
<evidence type="ECO:0000313" key="3">
    <source>
        <dbReference type="Proteomes" id="UP000287651"/>
    </source>
</evidence>
<dbReference type="AlphaFoldDB" id="A0A426ZFU2"/>
<accession>A0A426ZFU2</accession>
<sequence length="232" mass="26157">MLGQSQVRASSRGLDDVVGTHRDTRRKLAEGIKGLSRVCREIARSDQELAKKASRVHRKKTKRLAGRLSGVVEKLVGRAAAVAIVVSGSNDDGEEKRQSSDGDEDSSSDSGWLSRLRLLRSWRISNFSLILFTVVLLMSGSNSLRASLHLEKKSRFPCTDKKSSRLLLPVQVRRSRRCIPLFLVTSDDEKATRGRPWRRNCRPEVLIRGTIPRFSNYRCLRQPSRHLAVRGQ</sequence>